<name>A0ABR2WMW1_9FUNG</name>
<dbReference type="PROSITE" id="PS50212">
    <property type="entry name" value="RASGEF_NTER"/>
    <property type="match status" value="1"/>
</dbReference>
<evidence type="ECO:0000259" key="4">
    <source>
        <dbReference type="PROSITE" id="PS50009"/>
    </source>
</evidence>
<dbReference type="Proteomes" id="UP001479436">
    <property type="component" value="Unassembled WGS sequence"/>
</dbReference>
<dbReference type="InterPro" id="IPR001895">
    <property type="entry name" value="RASGEF_cat_dom"/>
</dbReference>
<dbReference type="SMART" id="SM00229">
    <property type="entry name" value="RasGEFN"/>
    <property type="match status" value="1"/>
</dbReference>
<protein>
    <recommendedName>
        <fullName evidence="8">Ras-GEF domain-containing protein</fullName>
    </recommendedName>
</protein>
<dbReference type="Gene3D" id="1.10.840.10">
    <property type="entry name" value="Ras guanine-nucleotide exchange factors catalytic domain"/>
    <property type="match status" value="1"/>
</dbReference>
<evidence type="ECO:0000313" key="6">
    <source>
        <dbReference type="EMBL" id="KAK9762822.1"/>
    </source>
</evidence>
<organism evidence="6 7">
    <name type="scientific">Basidiobolus ranarum</name>
    <dbReference type="NCBI Taxonomy" id="34480"/>
    <lineage>
        <taxon>Eukaryota</taxon>
        <taxon>Fungi</taxon>
        <taxon>Fungi incertae sedis</taxon>
        <taxon>Zoopagomycota</taxon>
        <taxon>Entomophthoromycotina</taxon>
        <taxon>Basidiobolomycetes</taxon>
        <taxon>Basidiobolales</taxon>
        <taxon>Basidiobolaceae</taxon>
        <taxon>Basidiobolus</taxon>
    </lineage>
</organism>
<dbReference type="Pfam" id="PF00618">
    <property type="entry name" value="RasGEF_N"/>
    <property type="match status" value="1"/>
</dbReference>
<evidence type="ECO:0000256" key="1">
    <source>
        <dbReference type="ARBA" id="ARBA00022658"/>
    </source>
</evidence>
<evidence type="ECO:0000259" key="5">
    <source>
        <dbReference type="PROSITE" id="PS50212"/>
    </source>
</evidence>
<dbReference type="InterPro" id="IPR023578">
    <property type="entry name" value="Ras_GEF_dom_sf"/>
</dbReference>
<evidence type="ECO:0000256" key="3">
    <source>
        <dbReference type="SAM" id="MobiDB-lite"/>
    </source>
</evidence>
<dbReference type="PROSITE" id="PS50009">
    <property type="entry name" value="RASGEF_CAT"/>
    <property type="match status" value="1"/>
</dbReference>
<gene>
    <name evidence="6" type="ORF">K7432_011065</name>
</gene>
<dbReference type="InterPro" id="IPR008937">
    <property type="entry name" value="Ras-like_GEF"/>
</dbReference>
<evidence type="ECO:0000313" key="7">
    <source>
        <dbReference type="Proteomes" id="UP001479436"/>
    </source>
</evidence>
<evidence type="ECO:0000256" key="2">
    <source>
        <dbReference type="PROSITE-ProRule" id="PRU00168"/>
    </source>
</evidence>
<dbReference type="PANTHER" id="PTHR23113:SF99">
    <property type="entry name" value="RASGEF DOMAIN-CONTAINING PROTEIN"/>
    <property type="match status" value="1"/>
</dbReference>
<dbReference type="PANTHER" id="PTHR23113">
    <property type="entry name" value="GUANINE NUCLEOTIDE EXCHANGE FACTOR"/>
    <property type="match status" value="1"/>
</dbReference>
<proteinExistence type="predicted"/>
<dbReference type="SUPFAM" id="SSF48366">
    <property type="entry name" value="Ras GEF"/>
    <property type="match status" value="1"/>
</dbReference>
<reference evidence="6 7" key="1">
    <citation type="submission" date="2023-04" db="EMBL/GenBank/DDBJ databases">
        <title>Genome of Basidiobolus ranarum AG-B5.</title>
        <authorList>
            <person name="Stajich J.E."/>
            <person name="Carter-House D."/>
            <person name="Gryganskyi A."/>
        </authorList>
    </citation>
    <scope>NUCLEOTIDE SEQUENCE [LARGE SCALE GENOMIC DNA]</scope>
    <source>
        <strain evidence="6 7">AG-B5</strain>
    </source>
</reference>
<feature type="region of interest" description="Disordered" evidence="3">
    <location>
        <begin position="1"/>
        <end position="44"/>
    </location>
</feature>
<evidence type="ECO:0008006" key="8">
    <source>
        <dbReference type="Google" id="ProtNLM"/>
    </source>
</evidence>
<dbReference type="CDD" id="cd06224">
    <property type="entry name" value="REM"/>
    <property type="match status" value="1"/>
</dbReference>
<dbReference type="Gene3D" id="1.20.870.10">
    <property type="entry name" value="Son of sevenless (SoS) protein Chain: S domain 1"/>
    <property type="match status" value="1"/>
</dbReference>
<sequence>MTKLRKFRSKGEVIEHHSPAKYERQSKYDEEMDDVNCSQEDSPWTSQEDFSLQKEYVSLEHKVKAIFEELSVEFNKKEESTSRIWQLSRVSLALIWRLDCAIDSIMHWRRKVQRYLNGNSDSSNFMRGWIPLALCDLFIGPVMTIVNPWMEYIGSLVTQSYNGIQERLQSKLRLNLPQACHIFSFMISSIQPLRHPLAGLKLHILGTLQLSCRENLPWFMDKVLFIERYVPFGIQIKALIEHLKDMVLYPSQLEFQPITPGEVKHVTRRHETVLVLQLQGNRYRVVAGTVERLLHQLCSNDEHENEFIECFLHCHHLFMSSLSLLNYLFKKYLTESRKCIQAKQRKKQTEFILERVTNVLTLWLSLRYQDFHRDTQMFSLFSDFLHQMQLEHQVAIRQLWAEKMSKSIRYSTKQPPQHSTNGQYLLERYETKTQGFHYLPYTIASFALSLLQRTPKTPAVYPFSYHSILLDMDELTIARVLCYADLELFKKLTIYQFLLFQTKQETKPQQNEELNEIHTLVERSNMIRSWVACELCTILDLNERHLLIRKFIHIAKLCKEMNSFHTAMMITSGLLSNPVQFLKRSWKLLSNSDRNAFDSVEKLLNVSGNMKYYRTTFTKAKSPGTPFLPLLLKDVTFLVNGLPTFIHERSCLKKSNISGELVNFSKFREMTETIEQTMRITRGKYMWKREMNSLFDIIEGRIHDWYHIGGKKEETLLLEWSKICEG</sequence>
<accession>A0ABR2WMW1</accession>
<comment type="caution">
    <text evidence="6">The sequence shown here is derived from an EMBL/GenBank/DDBJ whole genome shotgun (WGS) entry which is preliminary data.</text>
</comment>
<dbReference type="Pfam" id="PF00617">
    <property type="entry name" value="RasGEF"/>
    <property type="match status" value="1"/>
</dbReference>
<feature type="domain" description="N-terminal Ras-GEF" evidence="5">
    <location>
        <begin position="281"/>
        <end position="409"/>
    </location>
</feature>
<dbReference type="InterPro" id="IPR000651">
    <property type="entry name" value="Ras-like_Gua-exchang_fac_N"/>
</dbReference>
<keyword evidence="7" id="KW-1185">Reference proteome</keyword>
<dbReference type="InterPro" id="IPR036964">
    <property type="entry name" value="RASGEF_cat_dom_sf"/>
</dbReference>
<feature type="domain" description="Ras-GEF" evidence="4">
    <location>
        <begin position="473"/>
        <end position="715"/>
    </location>
</feature>
<keyword evidence="1 2" id="KW-0344">Guanine-nucleotide releasing factor</keyword>
<dbReference type="SMART" id="SM00147">
    <property type="entry name" value="RasGEF"/>
    <property type="match status" value="1"/>
</dbReference>
<dbReference type="EMBL" id="JASJQH010000819">
    <property type="protein sequence ID" value="KAK9762822.1"/>
    <property type="molecule type" value="Genomic_DNA"/>
</dbReference>
<feature type="compositionally biased region" description="Basic and acidic residues" evidence="3">
    <location>
        <begin position="9"/>
        <end position="29"/>
    </location>
</feature>